<organism evidence="1 2">
    <name type="scientific">Desulfosarcina ovata subsp. ovata</name>
    <dbReference type="NCBI Taxonomy" id="2752305"/>
    <lineage>
        <taxon>Bacteria</taxon>
        <taxon>Pseudomonadati</taxon>
        <taxon>Thermodesulfobacteriota</taxon>
        <taxon>Desulfobacteria</taxon>
        <taxon>Desulfobacterales</taxon>
        <taxon>Desulfosarcinaceae</taxon>
        <taxon>Desulfosarcina</taxon>
    </lineage>
</organism>
<accession>A0A5K8AAE7</accession>
<dbReference type="Proteomes" id="UP000422108">
    <property type="component" value="Chromosome"/>
</dbReference>
<dbReference type="AlphaFoldDB" id="A0A5K8AAE7"/>
<dbReference type="RefSeq" id="WP_155310672.1">
    <property type="nucleotide sequence ID" value="NZ_AP021879.1"/>
</dbReference>
<evidence type="ECO:0000313" key="1">
    <source>
        <dbReference type="EMBL" id="BBO89476.1"/>
    </source>
</evidence>
<keyword evidence="2" id="KW-1185">Reference proteome</keyword>
<dbReference type="EMBL" id="AP021879">
    <property type="protein sequence ID" value="BBO89476.1"/>
    <property type="molecule type" value="Genomic_DNA"/>
</dbReference>
<sequence length="828" mass="93051">MNTPYLNSKNFPAVDSASAVILATELETLLKEDYKGNMFALLGGYQRILADNRQHSRWPTIHRKLETLFKCGTDATVDGPMIGMSVSIRDSDYFRETAKLMGRTRSSLANIEWMASAWNMTFADTGLWMGKTFEPVSKAVVADKTDGDRATLEAYCPATSRIGRNYFREPGQPDPLQRLGLPALTALWGLKPRPLSTSEKGFDGQLTIENLEKEVNIPYSMTGGIFLAAPGRSVVPEMNEKAVYQLNYRWPKLGPTYPMTRLIDELVQIAEGIYLGQLVFATRHYSLGSLHFPDRPGIPAIPLGKAYAGEKEKTEGTLFDLFSGDRTVDYGYQNNGYFLMMDPAYAKAVYADSAFPQLRPRRGESGYRELGYDVSSPDRAGAAPGRAAGRWPEVTEWIDGWRDHTDLKEKFTTFLLEPDLPSSSVEAIQAMRRDGESILQMLQRIGREISERTAGDDRLRHFEKFHRLFRAGVAPQVVDGLFQGHGRPGYNCRMDGTEPRDWYGQADVAHGFGYYHGANLNLHLGFRETLHGSGDSSFEENELFPGTLAGLLTGEPDAPPNVLDMVWHSIGKYIFPWAGKSFERISGRKLSMFLDESPDLAKRYPARVRELKTHLASAPHYALVKKAAGGHWKNPGVYAAHLENGSWDHGMSDADKAFWENEAATRWVDGNNIQDRRIIAADPLMRIIDMNYRIPDPSLQAISEAGPSPFARQGYIFLGTSDRESILPMNHSDGRRKKVFQFHYRYPMVGGPVPIGLCLDELVEIADGLFLGQLIYATALDVPYHSSVDPAEYKYQLFGYFLLLDDAWEYHRRAIGLDVWQTEFHLTE</sequence>
<name>A0A5K8AAE7_9BACT</name>
<evidence type="ECO:0000313" key="2">
    <source>
        <dbReference type="Proteomes" id="UP000422108"/>
    </source>
</evidence>
<reference evidence="1 2" key="1">
    <citation type="submission" date="2019-11" db="EMBL/GenBank/DDBJ databases">
        <title>Comparative genomics of hydrocarbon-degrading Desulfosarcina strains.</title>
        <authorList>
            <person name="Watanabe M."/>
            <person name="Kojima H."/>
            <person name="Fukui M."/>
        </authorList>
    </citation>
    <scope>NUCLEOTIDE SEQUENCE [LARGE SCALE GENOMIC DNA]</scope>
    <source>
        <strain evidence="2">oXyS1</strain>
    </source>
</reference>
<gene>
    <name evidence="1" type="ORF">DSCOOX_26560</name>
</gene>
<proteinExistence type="predicted"/>
<protein>
    <submittedName>
        <fullName evidence="1">Uncharacterized protein</fullName>
    </submittedName>
</protein>